<dbReference type="Proteomes" id="UP001319200">
    <property type="component" value="Unassembled WGS sequence"/>
</dbReference>
<dbReference type="Gene3D" id="1.10.10.920">
    <property type="match status" value="1"/>
</dbReference>
<dbReference type="InterPro" id="IPR058240">
    <property type="entry name" value="rSAM_sf"/>
</dbReference>
<feature type="binding site" evidence="16">
    <location>
        <begin position="72"/>
        <end position="74"/>
    </location>
    <ligand>
        <name>S-adenosyl-L-methionine</name>
        <dbReference type="ChEBI" id="CHEBI:59789"/>
        <label>2</label>
    </ligand>
</feature>
<evidence type="ECO:0000256" key="1">
    <source>
        <dbReference type="ARBA" id="ARBA00004496"/>
    </source>
</evidence>
<feature type="domain" description="Radical SAM core" evidence="18">
    <location>
        <begin position="51"/>
        <end position="288"/>
    </location>
</feature>
<keyword evidence="10 15" id="KW-0408">Iron</keyword>
<evidence type="ECO:0000313" key="20">
    <source>
        <dbReference type="Proteomes" id="UP001319200"/>
    </source>
</evidence>
<dbReference type="PROSITE" id="PS51918">
    <property type="entry name" value="RADICAL_SAM"/>
    <property type="match status" value="1"/>
</dbReference>
<comment type="similarity">
    <text evidence="3 15">Belongs to the anaerobic coproporphyrinogen-III oxidase family.</text>
</comment>
<dbReference type="SUPFAM" id="SSF102114">
    <property type="entry name" value="Radical SAM enzymes"/>
    <property type="match status" value="1"/>
</dbReference>
<dbReference type="SFLD" id="SFLDG01065">
    <property type="entry name" value="anaerobic_coproporphyrinogen-I"/>
    <property type="match status" value="1"/>
</dbReference>
<keyword evidence="7 15" id="KW-0949">S-adenosyl-L-methionine</keyword>
<evidence type="ECO:0000256" key="12">
    <source>
        <dbReference type="ARBA" id="ARBA00023244"/>
    </source>
</evidence>
<dbReference type="EMBL" id="JAHESF010000002">
    <property type="protein sequence ID" value="MBT1695858.1"/>
    <property type="molecule type" value="Genomic_DNA"/>
</dbReference>
<reference evidence="19 20" key="1">
    <citation type="submission" date="2021-05" db="EMBL/GenBank/DDBJ databases">
        <title>A Polyphasic approach of four new species of the genus Ohtaekwangia: Ohtaekwangia histidinii sp. nov., Ohtaekwangia cretensis sp. nov., Ohtaekwangia indiensis sp. nov., Ohtaekwangia reichenbachii sp. nov. from diverse environment.</title>
        <authorList>
            <person name="Octaviana S."/>
        </authorList>
    </citation>
    <scope>NUCLEOTIDE SEQUENCE [LARGE SCALE GENOMIC DNA]</scope>
    <source>
        <strain evidence="19 20">PWU4</strain>
    </source>
</reference>
<dbReference type="SFLD" id="SFLDS00029">
    <property type="entry name" value="Radical_SAM"/>
    <property type="match status" value="1"/>
</dbReference>
<comment type="cofactor">
    <cofactor evidence="15 17">
        <name>[4Fe-4S] cluster</name>
        <dbReference type="ChEBI" id="CHEBI:49883"/>
    </cofactor>
    <text evidence="15 17">Binds 1 [4Fe-4S] cluster. The cluster is coordinated with 3 cysteines and an exchangeable S-adenosyl-L-methionine.</text>
</comment>
<evidence type="ECO:0000256" key="13">
    <source>
        <dbReference type="ARBA" id="ARBA00024295"/>
    </source>
</evidence>
<feature type="binding site" evidence="16">
    <location>
        <position position="248"/>
    </location>
    <ligand>
        <name>S-adenosyl-L-methionine</name>
        <dbReference type="ChEBI" id="CHEBI:59789"/>
        <label>2</label>
    </ligand>
</feature>
<keyword evidence="20" id="KW-1185">Reference proteome</keyword>
<feature type="binding site" evidence="16">
    <location>
        <position position="334"/>
    </location>
    <ligand>
        <name>S-adenosyl-L-methionine</name>
        <dbReference type="ChEBI" id="CHEBI:59789"/>
        <label>1</label>
    </ligand>
</feature>
<keyword evidence="8 15" id="KW-0479">Metal-binding</keyword>
<evidence type="ECO:0000256" key="14">
    <source>
        <dbReference type="ARBA" id="ARBA00048321"/>
    </source>
</evidence>
<dbReference type="InterPro" id="IPR023404">
    <property type="entry name" value="rSAM_horseshoe"/>
</dbReference>
<dbReference type="SMART" id="SM00729">
    <property type="entry name" value="Elp3"/>
    <property type="match status" value="1"/>
</dbReference>
<gene>
    <name evidence="19" type="primary">hemN</name>
    <name evidence="19" type="ORF">KK083_03145</name>
</gene>
<accession>A0AAP2GLJ0</accession>
<keyword evidence="12 15" id="KW-0627">Porphyrin biosynthesis</keyword>
<evidence type="ECO:0000256" key="10">
    <source>
        <dbReference type="ARBA" id="ARBA00023004"/>
    </source>
</evidence>
<dbReference type="AlphaFoldDB" id="A0AAP2GLJ0"/>
<dbReference type="EC" id="1.3.98.3" evidence="15"/>
<evidence type="ECO:0000256" key="6">
    <source>
        <dbReference type="ARBA" id="ARBA00022490"/>
    </source>
</evidence>
<dbReference type="GO" id="GO:0005737">
    <property type="term" value="C:cytoplasm"/>
    <property type="evidence" value="ECO:0007669"/>
    <property type="project" value="UniProtKB-SubCell"/>
</dbReference>
<dbReference type="Gene3D" id="3.80.30.20">
    <property type="entry name" value="tm_1862 like domain"/>
    <property type="match status" value="1"/>
</dbReference>
<comment type="subunit">
    <text evidence="4">Monomer.</text>
</comment>
<feature type="binding site" evidence="16">
    <location>
        <begin position="118"/>
        <end position="119"/>
    </location>
    <ligand>
        <name>S-adenosyl-L-methionine</name>
        <dbReference type="ChEBI" id="CHEBI:59789"/>
        <label>2</label>
    </ligand>
</feature>
<dbReference type="GO" id="GO:0051539">
    <property type="term" value="F:4 iron, 4 sulfur cluster binding"/>
    <property type="evidence" value="ECO:0007669"/>
    <property type="project" value="UniProtKB-KW"/>
</dbReference>
<comment type="catalytic activity">
    <reaction evidence="14 15">
        <text>coproporphyrinogen III + 2 S-adenosyl-L-methionine = protoporphyrinogen IX + 2 5'-deoxyadenosine + 2 L-methionine + 2 CO2</text>
        <dbReference type="Rhea" id="RHEA:15425"/>
        <dbReference type="ChEBI" id="CHEBI:16526"/>
        <dbReference type="ChEBI" id="CHEBI:17319"/>
        <dbReference type="ChEBI" id="CHEBI:57307"/>
        <dbReference type="ChEBI" id="CHEBI:57309"/>
        <dbReference type="ChEBI" id="CHEBI:57844"/>
        <dbReference type="ChEBI" id="CHEBI:59789"/>
        <dbReference type="EC" id="1.3.98.3"/>
    </reaction>
</comment>
<dbReference type="PANTHER" id="PTHR13932">
    <property type="entry name" value="COPROPORPHYRINIGEN III OXIDASE"/>
    <property type="match status" value="1"/>
</dbReference>
<dbReference type="GO" id="GO:0004109">
    <property type="term" value="F:coproporphyrinogen oxidase activity"/>
    <property type="evidence" value="ECO:0007669"/>
    <property type="project" value="InterPro"/>
</dbReference>
<feature type="binding site" evidence="16">
    <location>
        <position position="60"/>
    </location>
    <ligand>
        <name>S-adenosyl-L-methionine</name>
        <dbReference type="ChEBI" id="CHEBI:59789"/>
        <label>1</label>
    </ligand>
</feature>
<dbReference type="InterPro" id="IPR034505">
    <property type="entry name" value="Coproporphyrinogen-III_oxidase"/>
</dbReference>
<sequence>MIESISLAALIKKYDIPVPRYTSYPTVPCWDTTNFNTEKWIDAVSRSFRESNDTKGISLYIHLPFCESLCTYCACNTRITKNHNVEIHYIRTTLKEWGIYKKIFGRRPLLRELHLGGGTPTFFSAENLKWLIGDILEDANIHDDYEFSFEGHPNNTTADHLKTLADLGFRRVSFGVQDLDEKVQRTINRIQPFANLQEATHLSRINAYTSVSYDLIYGLPFQTPATITDTVEKVLTLKPDRVSFYSYAHVPWLRPGQRGYEDADLPTDVMKRHLYETGRALLRSKGYEDVGMDHFALAHDPLFKAQHNGRLHRNFMGYTTNETDLLIGLGTSAISDAKYAYAQNAKKVEDYAAAIANNTLAVFKGHLQTEQDLQLKKCILAVACEGKVRRQDLLSLGDEEILPTLDAMKQEGILSANIDGFQVTALGRAFVRNVCSVFDQRMKNTQTQNQKLFSKAI</sequence>
<evidence type="ECO:0000256" key="16">
    <source>
        <dbReference type="PIRSR" id="PIRSR000167-1"/>
    </source>
</evidence>
<dbReference type="NCBIfam" id="TIGR00538">
    <property type="entry name" value="hemN"/>
    <property type="match status" value="1"/>
</dbReference>
<proteinExistence type="inferred from homology"/>
<evidence type="ECO:0000256" key="9">
    <source>
        <dbReference type="ARBA" id="ARBA00023002"/>
    </source>
</evidence>
<protein>
    <recommendedName>
        <fullName evidence="15">Coproporphyrinogen-III oxidase</fullName>
        <ecNumber evidence="15">1.3.98.3</ecNumber>
    </recommendedName>
</protein>
<dbReference type="CDD" id="cd01335">
    <property type="entry name" value="Radical_SAM"/>
    <property type="match status" value="1"/>
</dbReference>
<evidence type="ECO:0000256" key="3">
    <source>
        <dbReference type="ARBA" id="ARBA00005493"/>
    </source>
</evidence>
<dbReference type="GO" id="GO:0006782">
    <property type="term" value="P:protoporphyrinogen IX biosynthetic process"/>
    <property type="evidence" value="ECO:0007669"/>
    <property type="project" value="TreeGrafter"/>
</dbReference>
<evidence type="ECO:0000256" key="8">
    <source>
        <dbReference type="ARBA" id="ARBA00022723"/>
    </source>
</evidence>
<evidence type="ECO:0000256" key="5">
    <source>
        <dbReference type="ARBA" id="ARBA00022485"/>
    </source>
</evidence>
<evidence type="ECO:0000256" key="11">
    <source>
        <dbReference type="ARBA" id="ARBA00023014"/>
    </source>
</evidence>
<dbReference type="GO" id="GO:0046872">
    <property type="term" value="F:metal ion binding"/>
    <property type="evidence" value="ECO:0007669"/>
    <property type="project" value="UniProtKB-KW"/>
</dbReference>
<feature type="binding site" evidence="16">
    <location>
        <position position="214"/>
    </location>
    <ligand>
        <name>S-adenosyl-L-methionine</name>
        <dbReference type="ChEBI" id="CHEBI:59789"/>
        <label>2</label>
    </ligand>
</feature>
<dbReference type="GO" id="GO:0051989">
    <property type="term" value="F:coproporphyrinogen dehydrogenase activity"/>
    <property type="evidence" value="ECO:0007669"/>
    <property type="project" value="UniProtKB-EC"/>
</dbReference>
<keyword evidence="6 15" id="KW-0963">Cytoplasm</keyword>
<feature type="binding site" evidence="17">
    <location>
        <position position="73"/>
    </location>
    <ligand>
        <name>[4Fe-4S] cluster</name>
        <dbReference type="ChEBI" id="CHEBI:49883"/>
        <note>4Fe-4S-S-AdoMet</note>
    </ligand>
</feature>
<name>A0AAP2GLJ0_9BACT</name>
<evidence type="ECO:0000256" key="15">
    <source>
        <dbReference type="PIRNR" id="PIRNR000167"/>
    </source>
</evidence>
<evidence type="ECO:0000259" key="18">
    <source>
        <dbReference type="PROSITE" id="PS51918"/>
    </source>
</evidence>
<comment type="caution">
    <text evidence="19">The sequence shown here is derived from an EMBL/GenBank/DDBJ whole genome shotgun (WGS) entry which is preliminary data.</text>
</comment>
<keyword evidence="9 15" id="KW-0560">Oxidoreductase</keyword>
<feature type="binding site" evidence="16">
    <location>
        <position position="117"/>
    </location>
    <ligand>
        <name>S-adenosyl-L-methionine</name>
        <dbReference type="ChEBI" id="CHEBI:59789"/>
        <label>1</label>
    </ligand>
</feature>
<dbReference type="RefSeq" id="WP_254160612.1">
    <property type="nucleotide sequence ID" value="NZ_JAHESF010000002.1"/>
</dbReference>
<dbReference type="Pfam" id="PF04055">
    <property type="entry name" value="Radical_SAM"/>
    <property type="match status" value="1"/>
</dbReference>
<dbReference type="PANTHER" id="PTHR13932:SF6">
    <property type="entry name" value="OXYGEN-INDEPENDENT COPROPORPHYRINOGEN III OXIDASE"/>
    <property type="match status" value="1"/>
</dbReference>
<evidence type="ECO:0000256" key="7">
    <source>
        <dbReference type="ARBA" id="ARBA00022691"/>
    </source>
</evidence>
<dbReference type="InterPro" id="IPR004558">
    <property type="entry name" value="Coprogen_oxidase_HemN"/>
</dbReference>
<keyword evidence="5 15" id="KW-0004">4Fe-4S</keyword>
<comment type="pathway">
    <text evidence="2 15">Porphyrin-containing compound metabolism; protoporphyrin-IX biosynthesis; protoporphyrinogen-IX from coproporphyrinogen-III (AdoMet route): step 1/1.</text>
</comment>
<feature type="binding site" evidence="16">
    <location>
        <position position="189"/>
    </location>
    <ligand>
        <name>S-adenosyl-L-methionine</name>
        <dbReference type="ChEBI" id="CHEBI:59789"/>
        <label>2</label>
    </ligand>
</feature>
<feature type="binding site" evidence="17">
    <location>
        <position position="66"/>
    </location>
    <ligand>
        <name>[4Fe-4S] cluster</name>
        <dbReference type="ChEBI" id="CHEBI:49883"/>
        <note>4Fe-4S-S-AdoMet</note>
    </ligand>
</feature>
<comment type="function">
    <text evidence="13">Involved in the heme biosynthesis. Catalyzes the anaerobic oxidative decarboxylation of propionate groups of rings A and B of coproporphyrinogen III to yield the vinyl groups in protoporphyrinogen IX.</text>
</comment>
<keyword evidence="11 15" id="KW-0411">Iron-sulfur</keyword>
<comment type="subcellular location">
    <subcellularLocation>
        <location evidence="1 15">Cytoplasm</location>
    </subcellularLocation>
</comment>
<feature type="binding site" evidence="16">
    <location>
        <position position="177"/>
    </location>
    <ligand>
        <name>S-adenosyl-L-methionine</name>
        <dbReference type="ChEBI" id="CHEBI:59789"/>
        <label>2</label>
    </ligand>
</feature>
<feature type="binding site" evidence="17">
    <location>
        <position position="70"/>
    </location>
    <ligand>
        <name>[4Fe-4S] cluster</name>
        <dbReference type="ChEBI" id="CHEBI:49883"/>
        <note>4Fe-4S-S-AdoMet</note>
    </ligand>
</feature>
<organism evidence="19 20">
    <name type="scientific">Chryseosolibacter histidini</name>
    <dbReference type="NCBI Taxonomy" id="2782349"/>
    <lineage>
        <taxon>Bacteria</taxon>
        <taxon>Pseudomonadati</taxon>
        <taxon>Bacteroidota</taxon>
        <taxon>Cytophagia</taxon>
        <taxon>Cytophagales</taxon>
        <taxon>Chryseotaleaceae</taxon>
        <taxon>Chryseosolibacter</taxon>
    </lineage>
</organism>
<evidence type="ECO:0000313" key="19">
    <source>
        <dbReference type="EMBL" id="MBT1695858.1"/>
    </source>
</evidence>
<evidence type="ECO:0000256" key="2">
    <source>
        <dbReference type="ARBA" id="ARBA00004785"/>
    </source>
</evidence>
<evidence type="ECO:0000256" key="17">
    <source>
        <dbReference type="PIRSR" id="PIRSR000167-2"/>
    </source>
</evidence>
<dbReference type="PIRSF" id="PIRSF000167">
    <property type="entry name" value="HemN"/>
    <property type="match status" value="1"/>
</dbReference>
<evidence type="ECO:0000256" key="4">
    <source>
        <dbReference type="ARBA" id="ARBA00011245"/>
    </source>
</evidence>
<feature type="binding site" evidence="16">
    <location>
        <position position="150"/>
    </location>
    <ligand>
        <name>S-adenosyl-L-methionine</name>
        <dbReference type="ChEBI" id="CHEBI:59789"/>
        <label>1</label>
    </ligand>
</feature>
<dbReference type="InterPro" id="IPR006638">
    <property type="entry name" value="Elp3/MiaA/NifB-like_rSAM"/>
</dbReference>
<dbReference type="InterPro" id="IPR007197">
    <property type="entry name" value="rSAM"/>
</dbReference>